<dbReference type="EMBL" id="CP042912">
    <property type="protein sequence ID" value="QEG20412.1"/>
    <property type="molecule type" value="Genomic_DNA"/>
</dbReference>
<organism evidence="3 4">
    <name type="scientific">Mariniblastus fucicola</name>
    <dbReference type="NCBI Taxonomy" id="980251"/>
    <lineage>
        <taxon>Bacteria</taxon>
        <taxon>Pseudomonadati</taxon>
        <taxon>Planctomycetota</taxon>
        <taxon>Planctomycetia</taxon>
        <taxon>Pirellulales</taxon>
        <taxon>Pirellulaceae</taxon>
        <taxon>Mariniblastus</taxon>
    </lineage>
</organism>
<dbReference type="STRING" id="980251.GCA_001642875_04570"/>
<proteinExistence type="predicted"/>
<reference evidence="3 4" key="1">
    <citation type="submission" date="2019-08" db="EMBL/GenBank/DDBJ databases">
        <title>Deep-cultivation of Planctomycetes and their phenomic and genomic characterization uncovers novel biology.</title>
        <authorList>
            <person name="Wiegand S."/>
            <person name="Jogler M."/>
            <person name="Boedeker C."/>
            <person name="Pinto D."/>
            <person name="Vollmers J."/>
            <person name="Rivas-Marin E."/>
            <person name="Kohn T."/>
            <person name="Peeters S.H."/>
            <person name="Heuer A."/>
            <person name="Rast P."/>
            <person name="Oberbeckmann S."/>
            <person name="Bunk B."/>
            <person name="Jeske O."/>
            <person name="Meyerdierks A."/>
            <person name="Storesund J.E."/>
            <person name="Kallscheuer N."/>
            <person name="Luecker S."/>
            <person name="Lage O.M."/>
            <person name="Pohl T."/>
            <person name="Merkel B.J."/>
            <person name="Hornburger P."/>
            <person name="Mueller R.-W."/>
            <person name="Bruemmer F."/>
            <person name="Labrenz M."/>
            <person name="Spormann A.M."/>
            <person name="Op den Camp H."/>
            <person name="Overmann J."/>
            <person name="Amann R."/>
            <person name="Jetten M.S.M."/>
            <person name="Mascher T."/>
            <person name="Medema M.H."/>
            <person name="Devos D.P."/>
            <person name="Kaster A.-K."/>
            <person name="Ovreas L."/>
            <person name="Rohde M."/>
            <person name="Galperin M.Y."/>
            <person name="Jogler C."/>
        </authorList>
    </citation>
    <scope>NUCLEOTIDE SEQUENCE [LARGE SCALE GENOMIC DNA]</scope>
    <source>
        <strain evidence="3 4">FC18</strain>
    </source>
</reference>
<keyword evidence="4" id="KW-1185">Reference proteome</keyword>
<keyword evidence="2" id="KW-0812">Transmembrane</keyword>
<evidence type="ECO:0000256" key="2">
    <source>
        <dbReference type="SAM" id="Phobius"/>
    </source>
</evidence>
<dbReference type="RefSeq" id="WP_157665046.1">
    <property type="nucleotide sequence ID" value="NZ_CP042912.1"/>
</dbReference>
<evidence type="ECO:0000313" key="3">
    <source>
        <dbReference type="EMBL" id="QEG20412.1"/>
    </source>
</evidence>
<dbReference type="KEGG" id="mff:MFFC18_02600"/>
<feature type="region of interest" description="Disordered" evidence="1">
    <location>
        <begin position="33"/>
        <end position="54"/>
    </location>
</feature>
<gene>
    <name evidence="3" type="ORF">MFFC18_02600</name>
</gene>
<dbReference type="AlphaFoldDB" id="A0A5B9P5Z7"/>
<evidence type="ECO:0000256" key="1">
    <source>
        <dbReference type="SAM" id="MobiDB-lite"/>
    </source>
</evidence>
<sequence length="54" mass="5862">MNSVLIFWITSLVVSSIYIFILPAMDARKARQKKSAASRPAANSIGKRSPARAA</sequence>
<dbReference type="Proteomes" id="UP000322214">
    <property type="component" value="Chromosome"/>
</dbReference>
<protein>
    <submittedName>
        <fullName evidence="3">Uncharacterized protein</fullName>
    </submittedName>
</protein>
<keyword evidence="2" id="KW-0472">Membrane</keyword>
<feature type="transmembrane region" description="Helical" evidence="2">
    <location>
        <begin position="6"/>
        <end position="25"/>
    </location>
</feature>
<accession>A0A5B9P5Z7</accession>
<evidence type="ECO:0000313" key="4">
    <source>
        <dbReference type="Proteomes" id="UP000322214"/>
    </source>
</evidence>
<name>A0A5B9P5Z7_9BACT</name>
<keyword evidence="2" id="KW-1133">Transmembrane helix</keyword>